<evidence type="ECO:0000313" key="3">
    <source>
        <dbReference type="Proteomes" id="UP001155241"/>
    </source>
</evidence>
<feature type="transmembrane region" description="Helical" evidence="1">
    <location>
        <begin position="255"/>
        <end position="280"/>
    </location>
</feature>
<dbReference type="InterPro" id="IPR038770">
    <property type="entry name" value="Na+/solute_symporter_sf"/>
</dbReference>
<keyword evidence="1" id="KW-0812">Transmembrane</keyword>
<protein>
    <submittedName>
        <fullName evidence="2">Bile acid:sodium symporter</fullName>
    </submittedName>
</protein>
<dbReference type="PANTHER" id="PTHR18640:SF10">
    <property type="entry name" value="SODIUM_METABOLITE COTRANSPORTER BASS4, CHLOROPLASTIC-RELATED"/>
    <property type="match status" value="1"/>
</dbReference>
<sequence length="350" mass="38052">MLERYTTRISESVRHRLPLLLILCYAIALVFPAPGQAIRSWQLPEQWPEIARPSMSQLLVAVLLYLAALGVDIRRVPMVFRQPALLISALSAVWLAPAVVILLAWWTMPMVIDSTAASTLLVGFALVASMPVANSAAAWTQQSRGELSWALALVVLSIIVCPWMIPLALKLLGLTFSDAESQALEQLTSSFTGLEFVVWVLLPTAVGVIMRWAVGAERVARHRQAVLLTSASTLLLLNYINAASALPQMEDDFRLMWLLICVVTALVLCFVGLVVAQVLGRVFRGSGTTITALDYALTMKNTGLALALASSVLEEHAILLLPVFTMTLVQHLFAGALHRGVVQRNGPVAD</sequence>
<keyword evidence="1" id="KW-1133">Transmembrane helix</keyword>
<feature type="transmembrane region" description="Helical" evidence="1">
    <location>
        <begin position="226"/>
        <end position="243"/>
    </location>
</feature>
<feature type="transmembrane region" description="Helical" evidence="1">
    <location>
        <begin position="120"/>
        <end position="139"/>
    </location>
</feature>
<evidence type="ECO:0000313" key="2">
    <source>
        <dbReference type="EMBL" id="MCO6043460.1"/>
    </source>
</evidence>
<proteinExistence type="predicted"/>
<reference evidence="2" key="1">
    <citation type="submission" date="2022-06" db="EMBL/GenBank/DDBJ databases">
        <title>Aeoliella straminimaris, a novel planctomycete from sediments.</title>
        <authorList>
            <person name="Vitorino I.R."/>
            <person name="Lage O.M."/>
        </authorList>
    </citation>
    <scope>NUCLEOTIDE SEQUENCE</scope>
    <source>
        <strain evidence="2">ICT_H6.2</strain>
    </source>
</reference>
<name>A0A9X2F716_9BACT</name>
<dbReference type="RefSeq" id="WP_252851566.1">
    <property type="nucleotide sequence ID" value="NZ_JAMXLR010000024.1"/>
</dbReference>
<comment type="caution">
    <text evidence="2">The sequence shown here is derived from an EMBL/GenBank/DDBJ whole genome shotgun (WGS) entry which is preliminary data.</text>
</comment>
<evidence type="ECO:0000256" key="1">
    <source>
        <dbReference type="SAM" id="Phobius"/>
    </source>
</evidence>
<dbReference type="AlphaFoldDB" id="A0A9X2F716"/>
<dbReference type="EMBL" id="JAMXLR010000024">
    <property type="protein sequence ID" value="MCO6043460.1"/>
    <property type="molecule type" value="Genomic_DNA"/>
</dbReference>
<dbReference type="Gene3D" id="1.20.1530.20">
    <property type="match status" value="1"/>
</dbReference>
<dbReference type="InterPro" id="IPR016833">
    <property type="entry name" value="Put_Na-Bile_cotransptr"/>
</dbReference>
<feature type="transmembrane region" description="Helical" evidence="1">
    <location>
        <begin position="151"/>
        <end position="176"/>
    </location>
</feature>
<feature type="transmembrane region" description="Helical" evidence="1">
    <location>
        <begin position="53"/>
        <end position="73"/>
    </location>
</feature>
<dbReference type="Pfam" id="PF13593">
    <property type="entry name" value="SBF_like"/>
    <property type="match status" value="1"/>
</dbReference>
<keyword evidence="1" id="KW-0472">Membrane</keyword>
<organism evidence="2 3">
    <name type="scientific">Aeoliella straminimaris</name>
    <dbReference type="NCBI Taxonomy" id="2954799"/>
    <lineage>
        <taxon>Bacteria</taxon>
        <taxon>Pseudomonadati</taxon>
        <taxon>Planctomycetota</taxon>
        <taxon>Planctomycetia</taxon>
        <taxon>Pirellulales</taxon>
        <taxon>Lacipirellulaceae</taxon>
        <taxon>Aeoliella</taxon>
    </lineage>
</organism>
<gene>
    <name evidence="2" type="ORF">NG895_06035</name>
</gene>
<feature type="transmembrane region" description="Helical" evidence="1">
    <location>
        <begin position="196"/>
        <end position="214"/>
    </location>
</feature>
<dbReference type="Proteomes" id="UP001155241">
    <property type="component" value="Unassembled WGS sequence"/>
</dbReference>
<feature type="transmembrane region" description="Helical" evidence="1">
    <location>
        <begin position="85"/>
        <end position="108"/>
    </location>
</feature>
<keyword evidence="3" id="KW-1185">Reference proteome</keyword>
<dbReference type="PANTHER" id="PTHR18640">
    <property type="entry name" value="SOLUTE CARRIER FAMILY 10 MEMBER 7"/>
    <property type="match status" value="1"/>
</dbReference>
<accession>A0A9X2F716</accession>